<evidence type="ECO:0000256" key="5">
    <source>
        <dbReference type="ARBA" id="ARBA00022989"/>
    </source>
</evidence>
<evidence type="ECO:0000256" key="7">
    <source>
        <dbReference type="SAM" id="MobiDB-lite"/>
    </source>
</evidence>
<keyword evidence="6 8" id="KW-0472">Membrane</keyword>
<feature type="domain" description="EamA" evidence="9">
    <location>
        <begin position="153"/>
        <end position="285"/>
    </location>
</feature>
<evidence type="ECO:0000313" key="11">
    <source>
        <dbReference type="Proteomes" id="UP000501058"/>
    </source>
</evidence>
<keyword evidence="11" id="KW-1185">Reference proteome</keyword>
<dbReference type="SUPFAM" id="SSF103481">
    <property type="entry name" value="Multidrug resistance efflux transporter EmrE"/>
    <property type="match status" value="2"/>
</dbReference>
<feature type="transmembrane region" description="Helical" evidence="8">
    <location>
        <begin position="215"/>
        <end position="232"/>
    </location>
</feature>
<name>A0A6G7Y3V9_9ACTN</name>
<feature type="region of interest" description="Disordered" evidence="7">
    <location>
        <begin position="296"/>
        <end position="321"/>
    </location>
</feature>
<evidence type="ECO:0000256" key="4">
    <source>
        <dbReference type="ARBA" id="ARBA00022692"/>
    </source>
</evidence>
<dbReference type="Proteomes" id="UP000501058">
    <property type="component" value="Chromosome"/>
</dbReference>
<dbReference type="RefSeq" id="WP_166231773.1">
    <property type="nucleotide sequence ID" value="NZ_CP049865.1"/>
</dbReference>
<dbReference type="Pfam" id="PF00892">
    <property type="entry name" value="EamA"/>
    <property type="match status" value="2"/>
</dbReference>
<evidence type="ECO:0000256" key="8">
    <source>
        <dbReference type="SAM" id="Phobius"/>
    </source>
</evidence>
<feature type="transmembrane region" description="Helical" evidence="8">
    <location>
        <begin position="184"/>
        <end position="203"/>
    </location>
</feature>
<feature type="domain" description="EamA" evidence="9">
    <location>
        <begin position="8"/>
        <end position="145"/>
    </location>
</feature>
<protein>
    <submittedName>
        <fullName evidence="10">DMT family transporter</fullName>
    </submittedName>
</protein>
<evidence type="ECO:0000256" key="3">
    <source>
        <dbReference type="ARBA" id="ARBA00022475"/>
    </source>
</evidence>
<dbReference type="AlphaFoldDB" id="A0A6G7Y3V9"/>
<evidence type="ECO:0000313" key="10">
    <source>
        <dbReference type="EMBL" id="QIK71389.1"/>
    </source>
</evidence>
<feature type="transmembrane region" description="Helical" evidence="8">
    <location>
        <begin position="38"/>
        <end position="57"/>
    </location>
</feature>
<proteinExistence type="inferred from homology"/>
<dbReference type="GO" id="GO:0005886">
    <property type="term" value="C:plasma membrane"/>
    <property type="evidence" value="ECO:0007669"/>
    <property type="project" value="UniProtKB-SubCell"/>
</dbReference>
<feature type="transmembrane region" description="Helical" evidence="8">
    <location>
        <begin position="270"/>
        <end position="288"/>
    </location>
</feature>
<dbReference type="EMBL" id="CP049865">
    <property type="protein sequence ID" value="QIK71389.1"/>
    <property type="molecule type" value="Genomic_DNA"/>
</dbReference>
<feature type="transmembrane region" description="Helical" evidence="8">
    <location>
        <begin position="69"/>
        <end position="89"/>
    </location>
</feature>
<accession>A0A6G7Y3V9</accession>
<evidence type="ECO:0000256" key="6">
    <source>
        <dbReference type="ARBA" id="ARBA00023136"/>
    </source>
</evidence>
<comment type="subcellular location">
    <subcellularLocation>
        <location evidence="1">Cell membrane</location>
        <topology evidence="1">Multi-pass membrane protein</topology>
    </subcellularLocation>
</comment>
<keyword evidence="3" id="KW-1003">Cell membrane</keyword>
<reference evidence="10 11" key="1">
    <citation type="submission" date="2020-03" db="EMBL/GenBank/DDBJ databases">
        <title>Propioniciclava sp. nov., isolated from Hydrophilus acuminatus.</title>
        <authorList>
            <person name="Hyun D.-W."/>
            <person name="Bae J.-W."/>
        </authorList>
    </citation>
    <scope>NUCLEOTIDE SEQUENCE [LARGE SCALE GENOMIC DNA]</scope>
    <source>
        <strain evidence="10 11">HDW11</strain>
    </source>
</reference>
<gene>
    <name evidence="10" type="ORF">G7070_02665</name>
</gene>
<keyword evidence="5 8" id="KW-1133">Transmembrane helix</keyword>
<dbReference type="PANTHER" id="PTHR42920">
    <property type="entry name" value="OS03G0707200 PROTEIN-RELATED"/>
    <property type="match status" value="1"/>
</dbReference>
<dbReference type="InterPro" id="IPR037185">
    <property type="entry name" value="EmrE-like"/>
</dbReference>
<dbReference type="InterPro" id="IPR051258">
    <property type="entry name" value="Diverse_Substrate_Transporter"/>
</dbReference>
<evidence type="ECO:0000256" key="2">
    <source>
        <dbReference type="ARBA" id="ARBA00007362"/>
    </source>
</evidence>
<dbReference type="InterPro" id="IPR000620">
    <property type="entry name" value="EamA_dom"/>
</dbReference>
<evidence type="ECO:0000256" key="1">
    <source>
        <dbReference type="ARBA" id="ARBA00004651"/>
    </source>
</evidence>
<keyword evidence="4 8" id="KW-0812">Transmembrane</keyword>
<feature type="transmembrane region" description="Helical" evidence="8">
    <location>
        <begin position="244"/>
        <end position="264"/>
    </location>
</feature>
<feature type="transmembrane region" description="Helical" evidence="8">
    <location>
        <begin position="153"/>
        <end position="172"/>
    </location>
</feature>
<organism evidence="10 11">
    <name type="scientific">Propioniciclava coleopterorum</name>
    <dbReference type="NCBI Taxonomy" id="2714937"/>
    <lineage>
        <taxon>Bacteria</taxon>
        <taxon>Bacillati</taxon>
        <taxon>Actinomycetota</taxon>
        <taxon>Actinomycetes</taxon>
        <taxon>Propionibacteriales</taxon>
        <taxon>Propionibacteriaceae</taxon>
        <taxon>Propioniciclava</taxon>
    </lineage>
</organism>
<feature type="transmembrane region" description="Helical" evidence="8">
    <location>
        <begin position="129"/>
        <end position="147"/>
    </location>
</feature>
<dbReference type="Gene3D" id="1.10.3730.20">
    <property type="match status" value="1"/>
</dbReference>
<feature type="transmembrane region" description="Helical" evidence="8">
    <location>
        <begin position="101"/>
        <end position="122"/>
    </location>
</feature>
<evidence type="ECO:0000259" key="9">
    <source>
        <dbReference type="Pfam" id="PF00892"/>
    </source>
</evidence>
<sequence length="321" mass="33235">MSARTRSHLLLLACAAIWGLAFVAQRLGAEAVGASTFIAARNYLGAAALLPLLWFLDRREGRDAAARREAWRAVVVPGLVIGALLFAGSELQQVGIEHTTAGNAAFVTGLYMVMVPLAGRLFGHRTPPVTWLGIALAVPGLFLLTWTGSGIGLGDLLCLIGAGVWTFHILAVGRAASALDPIRLSVAQFVVAAVLATGAAPLFEERPFVGMEHALGAIAFAGLVSTGVGYTLQVVGMRHARASVAAMIMALEAVFGALGGALFLGERLSARGLLGAALMMAGILVAQVPSRAERARERAAELAGQVPPPVPEPPSTALREG</sequence>
<comment type="similarity">
    <text evidence="2">Belongs to the EamA transporter family.</text>
</comment>
<dbReference type="KEGG" id="prv:G7070_02665"/>
<dbReference type="PANTHER" id="PTHR42920:SF5">
    <property type="entry name" value="EAMA DOMAIN-CONTAINING PROTEIN"/>
    <property type="match status" value="1"/>
</dbReference>